<evidence type="ECO:0000313" key="14">
    <source>
        <dbReference type="EMBL" id="RNI36106.1"/>
    </source>
</evidence>
<feature type="domain" description="CMP/dCMP-type deaminase" evidence="13">
    <location>
        <begin position="1"/>
        <end position="121"/>
    </location>
</feature>
<name>A0A3M9NEB0_9BACT</name>
<organism evidence="14 15">
    <name type="scientific">Hanamia caeni</name>
    <dbReference type="NCBI Taxonomy" id="2294116"/>
    <lineage>
        <taxon>Bacteria</taxon>
        <taxon>Pseudomonadati</taxon>
        <taxon>Bacteroidota</taxon>
        <taxon>Chitinophagia</taxon>
        <taxon>Chitinophagales</taxon>
        <taxon>Chitinophagaceae</taxon>
        <taxon>Hanamia</taxon>
    </lineage>
</organism>
<evidence type="ECO:0000256" key="1">
    <source>
        <dbReference type="ARBA" id="ARBA00002151"/>
    </source>
</evidence>
<dbReference type="SUPFAM" id="SSF53597">
    <property type="entry name" value="Dihydrofolate reductase-like"/>
    <property type="match status" value="1"/>
</dbReference>
<evidence type="ECO:0000256" key="11">
    <source>
        <dbReference type="PIRSR" id="PIRSR006769-2"/>
    </source>
</evidence>
<feature type="binding site" evidence="11">
    <location>
        <position position="205"/>
    </location>
    <ligand>
        <name>substrate</name>
    </ligand>
</feature>
<dbReference type="Proteomes" id="UP000267223">
    <property type="component" value="Unassembled WGS sequence"/>
</dbReference>
<dbReference type="Pfam" id="PF00383">
    <property type="entry name" value="dCMP_cyt_deam_1"/>
    <property type="match status" value="1"/>
</dbReference>
<dbReference type="EMBL" id="RJJR01000008">
    <property type="protein sequence ID" value="RNI36106.1"/>
    <property type="molecule type" value="Genomic_DNA"/>
</dbReference>
<evidence type="ECO:0000256" key="2">
    <source>
        <dbReference type="ARBA" id="ARBA00004882"/>
    </source>
</evidence>
<comment type="catalytic activity">
    <reaction evidence="9">
        <text>2,5-diamino-6-hydroxy-4-(5-phosphoribosylamino)-pyrimidine + H2O + H(+) = 5-amino-6-(5-phospho-D-ribosylamino)uracil + NH4(+)</text>
        <dbReference type="Rhea" id="RHEA:21868"/>
        <dbReference type="ChEBI" id="CHEBI:15377"/>
        <dbReference type="ChEBI" id="CHEBI:15378"/>
        <dbReference type="ChEBI" id="CHEBI:28938"/>
        <dbReference type="ChEBI" id="CHEBI:58453"/>
        <dbReference type="ChEBI" id="CHEBI:58614"/>
        <dbReference type="EC" id="3.5.4.26"/>
    </reaction>
</comment>
<dbReference type="Gene3D" id="3.40.430.10">
    <property type="entry name" value="Dihydrofolate Reductase, subunit A"/>
    <property type="match status" value="1"/>
</dbReference>
<evidence type="ECO:0000256" key="5">
    <source>
        <dbReference type="ARBA" id="ARBA00007417"/>
    </source>
</evidence>
<dbReference type="GO" id="GO:0009231">
    <property type="term" value="P:riboflavin biosynthetic process"/>
    <property type="evidence" value="ECO:0007669"/>
    <property type="project" value="UniProtKB-UniPathway"/>
</dbReference>
<dbReference type="GO" id="GO:0008835">
    <property type="term" value="F:diaminohydroxyphosphoribosylaminopyrimidine deaminase activity"/>
    <property type="evidence" value="ECO:0007669"/>
    <property type="project" value="UniProtKB-EC"/>
</dbReference>
<feature type="binding site" evidence="12">
    <location>
        <position position="82"/>
    </location>
    <ligand>
        <name>Zn(2+)</name>
        <dbReference type="ChEBI" id="CHEBI:29105"/>
        <note>catalytic</note>
    </ligand>
</feature>
<keyword evidence="8" id="KW-0511">Multifunctional enzyme</keyword>
<dbReference type="OrthoDB" id="9800865at2"/>
<dbReference type="SUPFAM" id="SSF53927">
    <property type="entry name" value="Cytidine deaminase-like"/>
    <property type="match status" value="1"/>
</dbReference>
<feature type="binding site" evidence="12">
    <location>
        <position position="73"/>
    </location>
    <ligand>
        <name>Zn(2+)</name>
        <dbReference type="ChEBI" id="CHEBI:29105"/>
        <note>catalytic</note>
    </ligand>
</feature>
<dbReference type="AlphaFoldDB" id="A0A3M9NEB0"/>
<feature type="binding site" evidence="11">
    <location>
        <begin position="281"/>
        <end position="287"/>
    </location>
    <ligand>
        <name>NADP(+)</name>
        <dbReference type="ChEBI" id="CHEBI:58349"/>
    </ligand>
</feature>
<evidence type="ECO:0000256" key="6">
    <source>
        <dbReference type="ARBA" id="ARBA00022857"/>
    </source>
</evidence>
<dbReference type="CDD" id="cd01284">
    <property type="entry name" value="Riboflavin_deaminase-reductase"/>
    <property type="match status" value="1"/>
</dbReference>
<feature type="binding site" evidence="11">
    <location>
        <position position="202"/>
    </location>
    <ligand>
        <name>substrate</name>
    </ligand>
</feature>
<dbReference type="InterPro" id="IPR050765">
    <property type="entry name" value="Riboflavin_Biosynth_HTPR"/>
</dbReference>
<keyword evidence="9 14" id="KW-0378">Hydrolase</keyword>
<evidence type="ECO:0000256" key="4">
    <source>
        <dbReference type="ARBA" id="ARBA00005259"/>
    </source>
</evidence>
<comment type="pathway">
    <text evidence="2 9">Cofactor biosynthesis; riboflavin biosynthesis; 5-amino-6-(D-ribitylamino)uracil from GTP: step 2/4.</text>
</comment>
<evidence type="ECO:0000313" key="15">
    <source>
        <dbReference type="Proteomes" id="UP000267223"/>
    </source>
</evidence>
<dbReference type="InterPro" id="IPR002734">
    <property type="entry name" value="RibDG_C"/>
</dbReference>
<feature type="binding site" evidence="11">
    <location>
        <position position="279"/>
    </location>
    <ligand>
        <name>substrate</name>
    </ligand>
</feature>
<comment type="pathway">
    <text evidence="3 9">Cofactor biosynthesis; riboflavin biosynthesis; 5-amino-6-(D-ribitylamino)uracil from GTP: step 3/4.</text>
</comment>
<dbReference type="PANTHER" id="PTHR38011">
    <property type="entry name" value="DIHYDROFOLATE REDUCTASE FAMILY PROTEIN (AFU_ORTHOLOGUE AFUA_8G06820)"/>
    <property type="match status" value="1"/>
</dbReference>
<feature type="binding site" evidence="11">
    <location>
        <position position="182"/>
    </location>
    <ligand>
        <name>substrate</name>
    </ligand>
</feature>
<comment type="similarity">
    <text evidence="5 9">In the C-terminal section; belongs to the HTP reductase family.</text>
</comment>
<dbReference type="GO" id="GO:0046872">
    <property type="term" value="F:metal ion binding"/>
    <property type="evidence" value="ECO:0007669"/>
    <property type="project" value="UniProtKB-KW"/>
</dbReference>
<dbReference type="PANTHER" id="PTHR38011:SF7">
    <property type="entry name" value="2,5-DIAMINO-6-RIBOSYLAMINO-4(3H)-PYRIMIDINONE 5'-PHOSPHATE REDUCTASE"/>
    <property type="match status" value="1"/>
</dbReference>
<keyword evidence="9" id="KW-0686">Riboflavin biosynthesis</keyword>
<keyword evidence="9 12" id="KW-0479">Metal-binding</keyword>
<comment type="similarity">
    <text evidence="4 9">In the N-terminal section; belongs to the cytidine and deoxycytidylate deaminase family.</text>
</comment>
<comment type="caution">
    <text evidence="14">The sequence shown here is derived from an EMBL/GenBank/DDBJ whole genome shotgun (WGS) entry which is preliminary data.</text>
</comment>
<evidence type="ECO:0000256" key="3">
    <source>
        <dbReference type="ARBA" id="ARBA00004910"/>
    </source>
</evidence>
<proteinExistence type="inferred from homology"/>
<evidence type="ECO:0000256" key="10">
    <source>
        <dbReference type="PIRSR" id="PIRSR006769-1"/>
    </source>
</evidence>
<accession>A0A3M9NEB0</accession>
<evidence type="ECO:0000256" key="12">
    <source>
        <dbReference type="PIRSR" id="PIRSR006769-3"/>
    </source>
</evidence>
<dbReference type="InterPro" id="IPR002125">
    <property type="entry name" value="CMP_dCMP_dom"/>
</dbReference>
<keyword evidence="9 12" id="KW-0862">Zinc</keyword>
<gene>
    <name evidence="14" type="primary">ribD</name>
    <name evidence="14" type="ORF">EFY79_10440</name>
</gene>
<dbReference type="NCBIfam" id="TIGR00326">
    <property type="entry name" value="eubact_ribD"/>
    <property type="match status" value="1"/>
</dbReference>
<protein>
    <recommendedName>
        <fullName evidence="9">Riboflavin biosynthesis protein RibD</fullName>
    </recommendedName>
    <domain>
        <recommendedName>
            <fullName evidence="9">Diaminohydroxyphosphoribosylaminopyrimidine deaminase</fullName>
            <shortName evidence="9">DRAP deaminase</shortName>
            <ecNumber evidence="9">3.5.4.26</ecNumber>
        </recommendedName>
        <alternativeName>
            <fullName evidence="9">Riboflavin-specific deaminase</fullName>
        </alternativeName>
    </domain>
    <domain>
        <recommendedName>
            <fullName evidence="9">5-amino-6-(5-phosphoribosylamino)uracil reductase</fullName>
            <ecNumber evidence="9">1.1.1.193</ecNumber>
        </recommendedName>
        <alternativeName>
            <fullName evidence="9">HTP reductase</fullName>
        </alternativeName>
    </domain>
</protein>
<reference evidence="14 15" key="1">
    <citation type="submission" date="2018-11" db="EMBL/GenBank/DDBJ databases">
        <title>Draft genome sequence of Ferruginibacter sp. BO-59.</title>
        <authorList>
            <person name="Im W.T."/>
        </authorList>
    </citation>
    <scope>NUCLEOTIDE SEQUENCE [LARGE SCALE GENOMIC DNA]</scope>
    <source>
        <strain evidence="14 15">BO-59</strain>
    </source>
</reference>
<dbReference type="EC" id="1.1.1.193" evidence="9"/>
<feature type="binding site" evidence="11">
    <location>
        <position position="152"/>
    </location>
    <ligand>
        <name>NADP(+)</name>
        <dbReference type="ChEBI" id="CHEBI:58349"/>
    </ligand>
</feature>
<evidence type="ECO:0000256" key="9">
    <source>
        <dbReference type="PIRNR" id="PIRNR006769"/>
    </source>
</evidence>
<keyword evidence="15" id="KW-1185">Reference proteome</keyword>
<evidence type="ECO:0000256" key="8">
    <source>
        <dbReference type="ARBA" id="ARBA00023268"/>
    </source>
</evidence>
<dbReference type="InterPro" id="IPR016193">
    <property type="entry name" value="Cytidine_deaminase-like"/>
</dbReference>
<comment type="catalytic activity">
    <reaction evidence="9">
        <text>5-amino-6-(5-phospho-D-ribitylamino)uracil + NADP(+) = 5-amino-6-(5-phospho-D-ribosylamino)uracil + NADPH + H(+)</text>
        <dbReference type="Rhea" id="RHEA:17845"/>
        <dbReference type="ChEBI" id="CHEBI:15378"/>
        <dbReference type="ChEBI" id="CHEBI:57783"/>
        <dbReference type="ChEBI" id="CHEBI:58349"/>
        <dbReference type="ChEBI" id="CHEBI:58421"/>
        <dbReference type="ChEBI" id="CHEBI:58453"/>
        <dbReference type="EC" id="1.1.1.193"/>
    </reaction>
</comment>
<feature type="binding site" evidence="12">
    <location>
        <position position="44"/>
    </location>
    <ligand>
        <name>Zn(2+)</name>
        <dbReference type="ChEBI" id="CHEBI:29105"/>
        <note>catalytic</note>
    </ligand>
</feature>
<dbReference type="UniPathway" id="UPA00275">
    <property type="reaction ID" value="UER00401"/>
</dbReference>
<evidence type="ECO:0000259" key="13">
    <source>
        <dbReference type="PROSITE" id="PS51747"/>
    </source>
</evidence>
<dbReference type="GO" id="GO:0008703">
    <property type="term" value="F:5-amino-6-(5-phosphoribosylamino)uracil reductase activity"/>
    <property type="evidence" value="ECO:0007669"/>
    <property type="project" value="UniProtKB-EC"/>
</dbReference>
<dbReference type="InterPro" id="IPR024072">
    <property type="entry name" value="DHFR-like_dom_sf"/>
</dbReference>
<feature type="binding site" evidence="11">
    <location>
        <position position="194"/>
    </location>
    <ligand>
        <name>NADP(+)</name>
        <dbReference type="ChEBI" id="CHEBI:58349"/>
    </ligand>
</feature>
<dbReference type="Pfam" id="PF01872">
    <property type="entry name" value="RibD_C"/>
    <property type="match status" value="1"/>
</dbReference>
<feature type="active site" description="Proton donor" evidence="10">
    <location>
        <position position="46"/>
    </location>
</feature>
<evidence type="ECO:0000256" key="7">
    <source>
        <dbReference type="ARBA" id="ARBA00023002"/>
    </source>
</evidence>
<dbReference type="Gene3D" id="3.40.140.10">
    <property type="entry name" value="Cytidine Deaminase, domain 2"/>
    <property type="match status" value="1"/>
</dbReference>
<dbReference type="InterPro" id="IPR004794">
    <property type="entry name" value="Eubact_RibD"/>
</dbReference>
<comment type="cofactor">
    <cofactor evidence="9 12">
        <name>Zn(2+)</name>
        <dbReference type="ChEBI" id="CHEBI:29105"/>
    </cofactor>
    <text evidence="9 12">Binds 1 zinc ion.</text>
</comment>
<keyword evidence="7 9" id="KW-0560">Oxidoreductase</keyword>
<dbReference type="PIRSF" id="PIRSF006769">
    <property type="entry name" value="RibD"/>
    <property type="match status" value="1"/>
</dbReference>
<dbReference type="EC" id="3.5.4.26" evidence="9"/>
<dbReference type="PROSITE" id="PS51747">
    <property type="entry name" value="CYT_DCMP_DEAMINASES_2"/>
    <property type="match status" value="1"/>
</dbReference>
<feature type="binding site" evidence="11">
    <location>
        <position position="198"/>
    </location>
    <ligand>
        <name>NADP(+)</name>
        <dbReference type="ChEBI" id="CHEBI:58349"/>
    </ligand>
</feature>
<sequence length="338" mass="38285">MSRCIQLARLGVGNVAPNPMVGAVLVYEDKIIGEGYHQKFGEAHAEVNCINSVTHQDKNRIEKSTIYVSLEPCAHYGKTPPCSDLIIQTKIRKVVVGCQDIYKEVAGKGIEKLRNAGVEVVSGILENECKELNKRFFTFHQKQRPYIILKWAQSANGKIGSKDSERILISNDYSNRLVHKWRSEEAAILVGTNTVLKDDPSLTTRLWKGNNPIRIVIDKELKIAPSSKTFDEEAETLVFNLSKNSATKNTRFIKLDKENFIKELLDSLYKNEIQSVLIEGGAKTLQSFIDSGLWDEARIITNETMVVEEGINAPQMKNFTMIHREKYFSDSIAYFIRK</sequence>
<comment type="function">
    <text evidence="1 9">Converts 2,5-diamino-6-(ribosylamino)-4(3h)-pyrimidinone 5'-phosphate into 5-amino-6-(ribosylamino)-2,4(1h,3h)-pyrimidinedione 5'-phosphate.</text>
</comment>
<keyword evidence="6 9" id="KW-0521">NADP</keyword>